<accession>A0A6H5IRP0</accession>
<dbReference type="Gene3D" id="3.60.10.10">
    <property type="entry name" value="Endonuclease/exonuclease/phosphatase"/>
    <property type="match status" value="1"/>
</dbReference>
<dbReference type="GO" id="GO:0008270">
    <property type="term" value="F:zinc ion binding"/>
    <property type="evidence" value="ECO:0007669"/>
    <property type="project" value="UniProtKB-KW"/>
</dbReference>
<dbReference type="InterPro" id="IPR000477">
    <property type="entry name" value="RT_dom"/>
</dbReference>
<dbReference type="OrthoDB" id="7699172at2759"/>
<dbReference type="Pfam" id="PF00078">
    <property type="entry name" value="RVT_1"/>
    <property type="match status" value="1"/>
</dbReference>
<dbReference type="Pfam" id="PF14529">
    <property type="entry name" value="Exo_endo_phos_2"/>
    <property type="match status" value="1"/>
</dbReference>
<feature type="compositionally biased region" description="Acidic residues" evidence="2">
    <location>
        <begin position="194"/>
        <end position="205"/>
    </location>
</feature>
<protein>
    <recommendedName>
        <fullName evidence="7">Reverse transcriptase domain-containing protein</fullName>
    </recommendedName>
</protein>
<evidence type="ECO:0008006" key="7">
    <source>
        <dbReference type="Google" id="ProtNLM"/>
    </source>
</evidence>
<gene>
    <name evidence="5" type="ORF">TBRA_LOCUS9199</name>
</gene>
<keyword evidence="1" id="KW-0863">Zinc-finger</keyword>
<name>A0A6H5IRP0_9HYME</name>
<feature type="domain" description="Reverse transcriptase" evidence="4">
    <location>
        <begin position="1"/>
        <end position="278"/>
    </location>
</feature>
<dbReference type="SMART" id="SM00343">
    <property type="entry name" value="ZnF_C2HC"/>
    <property type="match status" value="2"/>
</dbReference>
<evidence type="ECO:0000256" key="2">
    <source>
        <dbReference type="SAM" id="MobiDB-lite"/>
    </source>
</evidence>
<dbReference type="PROSITE" id="PS50878">
    <property type="entry name" value="RT_POL"/>
    <property type="match status" value="1"/>
</dbReference>
<reference evidence="5 6" key="1">
    <citation type="submission" date="2020-02" db="EMBL/GenBank/DDBJ databases">
        <authorList>
            <person name="Ferguson B K."/>
        </authorList>
    </citation>
    <scope>NUCLEOTIDE SEQUENCE [LARGE SCALE GENOMIC DNA]</scope>
</reference>
<dbReference type="EMBL" id="CADCXV010000851">
    <property type="protein sequence ID" value="CAB0037369.1"/>
    <property type="molecule type" value="Genomic_DNA"/>
</dbReference>
<dbReference type="GO" id="GO:0003676">
    <property type="term" value="F:nucleic acid binding"/>
    <property type="evidence" value="ECO:0007669"/>
    <property type="project" value="InterPro"/>
</dbReference>
<keyword evidence="1" id="KW-0479">Metal-binding</keyword>
<dbReference type="GO" id="GO:0003824">
    <property type="term" value="F:catalytic activity"/>
    <property type="evidence" value="ECO:0007669"/>
    <property type="project" value="InterPro"/>
</dbReference>
<sequence>MGKILEKIICDRLEAFTERPGGLSERQYGFRKGRSTINAIEDVISTARNAVAGRRWFRDTKEYCAVVTLDVRNAFNSARWDNILAALRRLLVPDYLLRIIASYFSARVLDYTTDDGPESYEVTAGVPQGSVLGPILWNVMYDAILRPYRRLRGRHRRSGCRQAPMADRTRSERCHPPAPKRHTAMAASRKLDENNNEADDQDEFSLVDRRRRHQRSQPAAADESARTRQQPKSRPTTRKVHHRPDAIVIRAKDASTYANILRKLRSEQTLQQSVGSSVQSIRRSAAGALVLQLRKGVDNASYLGAEVGRVLGDEATASALQHTTMIEVRDLDECATKKEIAEELGKSLGAPHLNEEVVKTLQKTYAGTQAAVAALPDDLAAKALKLGRIRIGWVNCRIRGREDALRCYRCWSPGHVSARCTKPDRSAHCFRCGQTGHRIKDCKNSPTCVFCQEQGAAHDHASTGRAAQDLLSQTILKQRINVSVLYDQYKNLDPPYWLSDANSQATIWAHGGCLVKERPARARPFFTWARINGIYFFSVYAPPRLADAEFSALLTNIIEEAWGKRPLIVAGDFNAWSTEWGCRETRRRATALLDAFAALEAVLLITGDMPTFTGPLGYSVIDLTIAIDTLAP</sequence>
<dbReference type="Gene3D" id="4.10.60.10">
    <property type="entry name" value="Zinc finger, CCHC-type"/>
    <property type="match status" value="1"/>
</dbReference>
<proteinExistence type="predicted"/>
<dbReference type="PANTHER" id="PTHR19446">
    <property type="entry name" value="REVERSE TRANSCRIPTASES"/>
    <property type="match status" value="1"/>
</dbReference>
<evidence type="ECO:0000259" key="3">
    <source>
        <dbReference type="PROSITE" id="PS50158"/>
    </source>
</evidence>
<evidence type="ECO:0000256" key="1">
    <source>
        <dbReference type="PROSITE-ProRule" id="PRU00047"/>
    </source>
</evidence>
<organism evidence="5 6">
    <name type="scientific">Trichogramma brassicae</name>
    <dbReference type="NCBI Taxonomy" id="86971"/>
    <lineage>
        <taxon>Eukaryota</taxon>
        <taxon>Metazoa</taxon>
        <taxon>Ecdysozoa</taxon>
        <taxon>Arthropoda</taxon>
        <taxon>Hexapoda</taxon>
        <taxon>Insecta</taxon>
        <taxon>Pterygota</taxon>
        <taxon>Neoptera</taxon>
        <taxon>Endopterygota</taxon>
        <taxon>Hymenoptera</taxon>
        <taxon>Apocrita</taxon>
        <taxon>Proctotrupomorpha</taxon>
        <taxon>Chalcidoidea</taxon>
        <taxon>Trichogrammatidae</taxon>
        <taxon>Trichogramma</taxon>
    </lineage>
</organism>
<dbReference type="PROSITE" id="PS50158">
    <property type="entry name" value="ZF_CCHC"/>
    <property type="match status" value="2"/>
</dbReference>
<evidence type="ECO:0000313" key="5">
    <source>
        <dbReference type="EMBL" id="CAB0037369.1"/>
    </source>
</evidence>
<feature type="compositionally biased region" description="Basic residues" evidence="2">
    <location>
        <begin position="229"/>
        <end position="242"/>
    </location>
</feature>
<feature type="domain" description="CCHC-type" evidence="3">
    <location>
        <begin position="406"/>
        <end position="422"/>
    </location>
</feature>
<dbReference type="InterPro" id="IPR036691">
    <property type="entry name" value="Endo/exonu/phosph_ase_sf"/>
</dbReference>
<dbReference type="InterPro" id="IPR043502">
    <property type="entry name" value="DNA/RNA_pol_sf"/>
</dbReference>
<dbReference type="AlphaFoldDB" id="A0A6H5IRP0"/>
<dbReference type="Proteomes" id="UP000479190">
    <property type="component" value="Unassembled WGS sequence"/>
</dbReference>
<dbReference type="SUPFAM" id="SSF56219">
    <property type="entry name" value="DNase I-like"/>
    <property type="match status" value="1"/>
</dbReference>
<dbReference type="Pfam" id="PF00098">
    <property type="entry name" value="zf-CCHC"/>
    <property type="match status" value="1"/>
</dbReference>
<dbReference type="InterPro" id="IPR005135">
    <property type="entry name" value="Endo/exonuclease/phosphatase"/>
</dbReference>
<dbReference type="GO" id="GO:0071897">
    <property type="term" value="P:DNA biosynthetic process"/>
    <property type="evidence" value="ECO:0007669"/>
    <property type="project" value="UniProtKB-ARBA"/>
</dbReference>
<keyword evidence="1" id="KW-0862">Zinc</keyword>
<feature type="region of interest" description="Disordered" evidence="2">
    <location>
        <begin position="155"/>
        <end position="245"/>
    </location>
</feature>
<dbReference type="InterPro" id="IPR001878">
    <property type="entry name" value="Znf_CCHC"/>
</dbReference>
<dbReference type="InterPro" id="IPR036875">
    <property type="entry name" value="Znf_CCHC_sf"/>
</dbReference>
<keyword evidence="6" id="KW-1185">Reference proteome</keyword>
<dbReference type="SUPFAM" id="SSF56672">
    <property type="entry name" value="DNA/RNA polymerases"/>
    <property type="match status" value="1"/>
</dbReference>
<dbReference type="SUPFAM" id="SSF57756">
    <property type="entry name" value="Retrovirus zinc finger-like domains"/>
    <property type="match status" value="1"/>
</dbReference>
<evidence type="ECO:0000313" key="6">
    <source>
        <dbReference type="Proteomes" id="UP000479190"/>
    </source>
</evidence>
<feature type="domain" description="CCHC-type" evidence="3">
    <location>
        <begin position="429"/>
        <end position="444"/>
    </location>
</feature>
<evidence type="ECO:0000259" key="4">
    <source>
        <dbReference type="PROSITE" id="PS50878"/>
    </source>
</evidence>